<reference evidence="11 12" key="1">
    <citation type="submission" date="2011-08" db="EMBL/GenBank/DDBJ databases">
        <authorList>
            <person name="Weinstock G."/>
            <person name="Sodergren E."/>
            <person name="Clifton S."/>
            <person name="Fulton L."/>
            <person name="Fulton B."/>
            <person name="Courtney L."/>
            <person name="Fronick C."/>
            <person name="Harrison M."/>
            <person name="Strong C."/>
            <person name="Farmer C."/>
            <person name="Delahaunty K."/>
            <person name="Markovic C."/>
            <person name="Hall O."/>
            <person name="Minx P."/>
            <person name="Tomlinson C."/>
            <person name="Mitreva M."/>
            <person name="Hou S."/>
            <person name="Chen J."/>
            <person name="Wollam A."/>
            <person name="Pepin K.H."/>
            <person name="Johnson M."/>
            <person name="Bhonagiri V."/>
            <person name="Zhang X."/>
            <person name="Suruliraj S."/>
            <person name="Warren W."/>
            <person name="Chinwalla A."/>
            <person name="Mardis E.R."/>
            <person name="Wilson R.K."/>
        </authorList>
    </citation>
    <scope>NUCLEOTIDE SEQUENCE [LARGE SCALE GENOMIC DNA]</scope>
    <source>
        <strain evidence="11 12">F0357</strain>
    </source>
</reference>
<keyword evidence="9" id="KW-0460">Magnesium</keyword>
<proteinExistence type="inferred from homology"/>
<name>G9YHI8_9FIRM</name>
<dbReference type="EMBL" id="AGCJ01000042">
    <property type="protein sequence ID" value="EHM40778.1"/>
    <property type="molecule type" value="Genomic_DNA"/>
</dbReference>
<keyword evidence="6" id="KW-0479">Metal-binding</keyword>
<evidence type="ECO:0000256" key="6">
    <source>
        <dbReference type="ARBA" id="ARBA00022723"/>
    </source>
</evidence>
<dbReference type="STRING" id="861450.HMPREF0080_01119"/>
<evidence type="ECO:0000256" key="8">
    <source>
        <dbReference type="ARBA" id="ARBA00022840"/>
    </source>
</evidence>
<keyword evidence="5" id="KW-0819">tRNA processing</keyword>
<keyword evidence="12" id="KW-1185">Reference proteome</keyword>
<dbReference type="GO" id="GO:0005737">
    <property type="term" value="C:cytoplasm"/>
    <property type="evidence" value="ECO:0007669"/>
    <property type="project" value="UniProtKB-SubCell"/>
</dbReference>
<dbReference type="InterPro" id="IPR003442">
    <property type="entry name" value="T6A_TsaE"/>
</dbReference>
<evidence type="ECO:0000256" key="10">
    <source>
        <dbReference type="ARBA" id="ARBA00032441"/>
    </source>
</evidence>
<protein>
    <recommendedName>
        <fullName evidence="3">tRNA threonylcarbamoyladenosine biosynthesis protein TsaE</fullName>
    </recommendedName>
    <alternativeName>
        <fullName evidence="10">t(6)A37 threonylcarbamoyladenosine biosynthesis protein TsaE</fullName>
    </alternativeName>
</protein>
<dbReference type="PANTHER" id="PTHR33540">
    <property type="entry name" value="TRNA THREONYLCARBAMOYLADENOSINE BIOSYNTHESIS PROTEIN TSAE"/>
    <property type="match status" value="1"/>
</dbReference>
<dbReference type="Gene3D" id="3.40.50.300">
    <property type="entry name" value="P-loop containing nucleotide triphosphate hydrolases"/>
    <property type="match status" value="1"/>
</dbReference>
<evidence type="ECO:0000256" key="5">
    <source>
        <dbReference type="ARBA" id="ARBA00022694"/>
    </source>
</evidence>
<dbReference type="HOGENOM" id="CLU_2217514_0_0_9"/>
<evidence type="ECO:0000313" key="11">
    <source>
        <dbReference type="EMBL" id="EHM40778.1"/>
    </source>
</evidence>
<evidence type="ECO:0000256" key="2">
    <source>
        <dbReference type="ARBA" id="ARBA00007599"/>
    </source>
</evidence>
<evidence type="ECO:0000256" key="4">
    <source>
        <dbReference type="ARBA" id="ARBA00022490"/>
    </source>
</evidence>
<organism evidence="11 12">
    <name type="scientific">Anaeroglobus geminatus F0357</name>
    <dbReference type="NCBI Taxonomy" id="861450"/>
    <lineage>
        <taxon>Bacteria</taxon>
        <taxon>Bacillati</taxon>
        <taxon>Bacillota</taxon>
        <taxon>Negativicutes</taxon>
        <taxon>Veillonellales</taxon>
        <taxon>Veillonellaceae</taxon>
        <taxon>Anaeroglobus</taxon>
    </lineage>
</organism>
<dbReference type="PANTHER" id="PTHR33540:SF2">
    <property type="entry name" value="TRNA THREONYLCARBAMOYLADENOSINE BIOSYNTHESIS PROTEIN TSAE"/>
    <property type="match status" value="1"/>
</dbReference>
<keyword evidence="4" id="KW-0963">Cytoplasm</keyword>
<gene>
    <name evidence="11" type="ORF">HMPREF0080_01119</name>
</gene>
<dbReference type="eggNOG" id="COG0802">
    <property type="taxonomic scope" value="Bacteria"/>
</dbReference>
<comment type="caution">
    <text evidence="11">The sequence shown here is derived from an EMBL/GenBank/DDBJ whole genome shotgun (WGS) entry which is preliminary data.</text>
</comment>
<dbReference type="InterPro" id="IPR027417">
    <property type="entry name" value="P-loop_NTPase"/>
</dbReference>
<evidence type="ECO:0000313" key="12">
    <source>
        <dbReference type="Proteomes" id="UP000005481"/>
    </source>
</evidence>
<dbReference type="Proteomes" id="UP000005481">
    <property type="component" value="Unassembled WGS sequence"/>
</dbReference>
<sequence length="106" mass="12059">MGIDAPVVSPTFSLMNCYDHIPPLQHFDFYRLETEAEIDTLGLEDYWDGGVSLIEWSEKFPGRLPVDAAVITLQKVSGTEREITVEAAPDRWNDLMKEVESYASRH</sequence>
<evidence type="ECO:0000256" key="9">
    <source>
        <dbReference type="ARBA" id="ARBA00022842"/>
    </source>
</evidence>
<dbReference type="GO" id="GO:0002949">
    <property type="term" value="P:tRNA threonylcarbamoyladenosine modification"/>
    <property type="evidence" value="ECO:0007669"/>
    <property type="project" value="InterPro"/>
</dbReference>
<dbReference type="AlphaFoldDB" id="G9YHI8"/>
<dbReference type="Pfam" id="PF02367">
    <property type="entry name" value="TsaE"/>
    <property type="match status" value="1"/>
</dbReference>
<accession>G9YHI8</accession>
<evidence type="ECO:0000256" key="7">
    <source>
        <dbReference type="ARBA" id="ARBA00022741"/>
    </source>
</evidence>
<comment type="similarity">
    <text evidence="2">Belongs to the TsaE family.</text>
</comment>
<dbReference type="PATRIC" id="fig|861450.3.peg.1040"/>
<dbReference type="GO" id="GO:0005524">
    <property type="term" value="F:ATP binding"/>
    <property type="evidence" value="ECO:0007669"/>
    <property type="project" value="UniProtKB-KW"/>
</dbReference>
<evidence type="ECO:0000256" key="1">
    <source>
        <dbReference type="ARBA" id="ARBA00004496"/>
    </source>
</evidence>
<dbReference type="NCBIfam" id="TIGR00150">
    <property type="entry name" value="T6A_YjeE"/>
    <property type="match status" value="1"/>
</dbReference>
<keyword evidence="8" id="KW-0067">ATP-binding</keyword>
<dbReference type="GO" id="GO:0046872">
    <property type="term" value="F:metal ion binding"/>
    <property type="evidence" value="ECO:0007669"/>
    <property type="project" value="UniProtKB-KW"/>
</dbReference>
<evidence type="ECO:0000256" key="3">
    <source>
        <dbReference type="ARBA" id="ARBA00019010"/>
    </source>
</evidence>
<comment type="subcellular location">
    <subcellularLocation>
        <location evidence="1">Cytoplasm</location>
    </subcellularLocation>
</comment>
<keyword evidence="7" id="KW-0547">Nucleotide-binding</keyword>